<evidence type="ECO:0000313" key="3">
    <source>
        <dbReference type="EMBL" id="KAF5469622.1"/>
    </source>
</evidence>
<reference evidence="3" key="2">
    <citation type="submission" date="2020-03" db="EMBL/GenBank/DDBJ databases">
        <title>Walnut 2.0.</title>
        <authorList>
            <person name="Marrano A."/>
            <person name="Britton M."/>
            <person name="Zimin A.V."/>
            <person name="Zaini P.A."/>
            <person name="Workman R."/>
            <person name="Puiu D."/>
            <person name="Bianco L."/>
            <person name="Allen B.J."/>
            <person name="Troggio M."/>
            <person name="Leslie C.A."/>
            <person name="Timp W."/>
            <person name="Dendekar A."/>
            <person name="Salzberg S.L."/>
            <person name="Neale D.B."/>
        </authorList>
    </citation>
    <scope>NUCLEOTIDE SEQUENCE</scope>
    <source>
        <tissue evidence="3">Leaves</tissue>
    </source>
</reference>
<dbReference type="SUPFAM" id="SSF55961">
    <property type="entry name" value="Bet v1-like"/>
    <property type="match status" value="1"/>
</dbReference>
<gene>
    <name evidence="3" type="ORF">F2P56_013680</name>
</gene>
<evidence type="ECO:0000259" key="2">
    <source>
        <dbReference type="PROSITE" id="PS50848"/>
    </source>
</evidence>
<dbReference type="PANTHER" id="PTHR12136">
    <property type="entry name" value="ENHANCED DISEASE RESISTANCE-RELATED"/>
    <property type="match status" value="1"/>
</dbReference>
<name>A0A833XK02_JUGRE</name>
<dbReference type="InterPro" id="IPR023393">
    <property type="entry name" value="START-like_dom_sf"/>
</dbReference>
<dbReference type="Gene3D" id="3.30.530.20">
    <property type="match status" value="1"/>
</dbReference>
<dbReference type="PROSITE" id="PS50848">
    <property type="entry name" value="START"/>
    <property type="match status" value="1"/>
</dbReference>
<dbReference type="Gramene" id="Jr06_20200_p1">
    <property type="protein sequence ID" value="cds.Jr06_20200_p1"/>
    <property type="gene ID" value="Jr06_20200"/>
</dbReference>
<protein>
    <recommendedName>
        <fullName evidence="2">START domain-containing protein</fullName>
    </recommendedName>
</protein>
<dbReference type="Proteomes" id="UP000619265">
    <property type="component" value="Unassembled WGS sequence"/>
</dbReference>
<sequence>MLTGDLELIDSYDGHYDVVYGIFDPKYLTWWHSKRDFIFSRQWFHGQDGTYTILQFPTVHKKKPPRSGYRRTKISPSTWEVRSLNTPMDSNASRCLVTQMLEIHSSHWLGWKKNHFSKFEKSVPYAILCQVAGIKEYIEANPAFKHESATTVVHSKMCDISMSIGEYDEYEDAEMQDEFYDAIADDSSSSEDEESSNGEHEKKEMKVKLKNVSWAITSLALHRTSAPDANKELNPTVTPIIINPLQFQGSLHRGKDDTDANCWTSPSGMGFMIRGKTYLKDNSKVMGGDPLLKLIAVDWFKVDERIDNIALHPKCLVQVEIQFSRTFCLSFKASITIYGVSPNFFAKTTIFSTFSDMFISIKFLIFYV</sequence>
<dbReference type="Pfam" id="PF07059">
    <property type="entry name" value="EDR2_C"/>
    <property type="match status" value="1"/>
</dbReference>
<proteinExistence type="predicted"/>
<dbReference type="EMBL" id="LIHL02000006">
    <property type="protein sequence ID" value="KAF5469622.1"/>
    <property type="molecule type" value="Genomic_DNA"/>
</dbReference>
<evidence type="ECO:0000313" key="4">
    <source>
        <dbReference type="Proteomes" id="UP000619265"/>
    </source>
</evidence>
<reference evidence="3" key="1">
    <citation type="submission" date="2015-10" db="EMBL/GenBank/DDBJ databases">
        <authorList>
            <person name="Martinez-Garcia P.J."/>
            <person name="Crepeau M.W."/>
            <person name="Puiu D."/>
            <person name="Gonzalez-Ibeas D."/>
            <person name="Whalen J."/>
            <person name="Stevens K."/>
            <person name="Paul R."/>
            <person name="Butterfield T."/>
            <person name="Britton M."/>
            <person name="Reagan R."/>
            <person name="Chakraborty S."/>
            <person name="Walawage S.L."/>
            <person name="Vasquez-Gross H.A."/>
            <person name="Cardeno C."/>
            <person name="Famula R."/>
            <person name="Pratt K."/>
            <person name="Kuruganti S."/>
            <person name="Aradhya M.K."/>
            <person name="Leslie C.A."/>
            <person name="Dandekar A.M."/>
            <person name="Salzberg S.L."/>
            <person name="Wegrzyn J.L."/>
            <person name="Langley C.H."/>
            <person name="Neale D.B."/>
        </authorList>
    </citation>
    <scope>NUCLEOTIDE SEQUENCE</scope>
    <source>
        <tissue evidence="3">Leaves</tissue>
    </source>
</reference>
<dbReference type="AlphaFoldDB" id="A0A833XK02"/>
<comment type="caution">
    <text evidence="3">The sequence shown here is derived from an EMBL/GenBank/DDBJ whole genome shotgun (WGS) entry which is preliminary data.</text>
</comment>
<feature type="domain" description="START" evidence="2">
    <location>
        <begin position="1"/>
        <end position="140"/>
    </location>
</feature>
<accession>A0A833XK02</accession>
<feature type="region of interest" description="Disordered" evidence="1">
    <location>
        <begin position="184"/>
        <end position="205"/>
    </location>
</feature>
<dbReference type="InterPro" id="IPR009769">
    <property type="entry name" value="EDR2_C"/>
</dbReference>
<organism evidence="3 4">
    <name type="scientific">Juglans regia</name>
    <name type="common">English walnut</name>
    <dbReference type="NCBI Taxonomy" id="51240"/>
    <lineage>
        <taxon>Eukaryota</taxon>
        <taxon>Viridiplantae</taxon>
        <taxon>Streptophyta</taxon>
        <taxon>Embryophyta</taxon>
        <taxon>Tracheophyta</taxon>
        <taxon>Spermatophyta</taxon>
        <taxon>Magnoliopsida</taxon>
        <taxon>eudicotyledons</taxon>
        <taxon>Gunneridae</taxon>
        <taxon>Pentapetalae</taxon>
        <taxon>rosids</taxon>
        <taxon>fabids</taxon>
        <taxon>Fagales</taxon>
        <taxon>Juglandaceae</taxon>
        <taxon>Juglans</taxon>
    </lineage>
</organism>
<evidence type="ECO:0000256" key="1">
    <source>
        <dbReference type="SAM" id="MobiDB-lite"/>
    </source>
</evidence>
<feature type="compositionally biased region" description="Acidic residues" evidence="1">
    <location>
        <begin position="184"/>
        <end position="196"/>
    </location>
</feature>
<dbReference type="InterPro" id="IPR002913">
    <property type="entry name" value="START_lipid-bd_dom"/>
</dbReference>
<dbReference type="PANTHER" id="PTHR12136:SF47">
    <property type="entry name" value="ENHANCED DISEASE RESISTANCE PROTEIN (DUF1336)"/>
    <property type="match status" value="1"/>
</dbReference>
<feature type="non-terminal residue" evidence="3">
    <location>
        <position position="1"/>
    </location>
</feature>
<dbReference type="GO" id="GO:0008289">
    <property type="term" value="F:lipid binding"/>
    <property type="evidence" value="ECO:0007669"/>
    <property type="project" value="InterPro"/>
</dbReference>
<dbReference type="InterPro" id="IPR045096">
    <property type="entry name" value="EDR2-like"/>
</dbReference>
<dbReference type="CDD" id="cd00177">
    <property type="entry name" value="START"/>
    <property type="match status" value="1"/>
</dbReference>